<dbReference type="Proteomes" id="UP000187158">
    <property type="component" value="Unassembled WGS sequence"/>
</dbReference>
<organism evidence="1 2">
    <name type="scientific">Paenibacillus odorifer</name>
    <dbReference type="NCBI Taxonomy" id="189426"/>
    <lineage>
        <taxon>Bacteria</taxon>
        <taxon>Bacillati</taxon>
        <taxon>Bacillota</taxon>
        <taxon>Bacilli</taxon>
        <taxon>Bacillales</taxon>
        <taxon>Paenibacillaceae</taxon>
        <taxon>Paenibacillus</taxon>
    </lineage>
</organism>
<reference evidence="1 2" key="1">
    <citation type="submission" date="2016-11" db="EMBL/GenBank/DDBJ databases">
        <title>Paenibacillus species isolates.</title>
        <authorList>
            <person name="Beno S.M."/>
        </authorList>
    </citation>
    <scope>NUCLEOTIDE SEQUENCE [LARGE SCALE GENOMIC DNA]</scope>
    <source>
        <strain evidence="1 2">FSL H7-0433</strain>
    </source>
</reference>
<name>A0ABX3GTQ6_9BACL</name>
<dbReference type="Pfam" id="PF20648">
    <property type="entry name" value="DUF6809"/>
    <property type="match status" value="1"/>
</dbReference>
<proteinExistence type="predicted"/>
<evidence type="ECO:0000313" key="1">
    <source>
        <dbReference type="EMBL" id="OMD36999.1"/>
    </source>
</evidence>
<dbReference type="RefSeq" id="WP_076218240.1">
    <property type="nucleotide sequence ID" value="NZ_MPVP01000022.1"/>
</dbReference>
<dbReference type="EMBL" id="MPVP01000022">
    <property type="protein sequence ID" value="OMD36999.1"/>
    <property type="molecule type" value="Genomic_DNA"/>
</dbReference>
<dbReference type="InterPro" id="IPR049215">
    <property type="entry name" value="DUF6809"/>
</dbReference>
<sequence>MSLLEDLYYGKICPSELLCLRDPEYIQNSKLISEFMDILKAKLSIEDFTMIEQALDLSGMQNSISSASAYTLGFRLGAAMIIEVLEHKDELIHSKGEAMS</sequence>
<evidence type="ECO:0000313" key="2">
    <source>
        <dbReference type="Proteomes" id="UP000187158"/>
    </source>
</evidence>
<accession>A0ABX3GTQ6</accession>
<keyword evidence="2" id="KW-1185">Reference proteome</keyword>
<gene>
    <name evidence="1" type="ORF">BSO21_06405</name>
</gene>
<protein>
    <submittedName>
        <fullName evidence="1">Uncharacterized protein</fullName>
    </submittedName>
</protein>
<comment type="caution">
    <text evidence="1">The sequence shown here is derived from an EMBL/GenBank/DDBJ whole genome shotgun (WGS) entry which is preliminary data.</text>
</comment>